<feature type="transmembrane region" description="Helical" evidence="6">
    <location>
        <begin position="20"/>
        <end position="41"/>
    </location>
</feature>
<keyword evidence="2 6" id="KW-0812">Transmembrane</keyword>
<evidence type="ECO:0000256" key="6">
    <source>
        <dbReference type="SAM" id="Phobius"/>
    </source>
</evidence>
<keyword evidence="3 6" id="KW-1133">Transmembrane helix</keyword>
<dbReference type="OrthoDB" id="9814001at2"/>
<keyword evidence="9" id="KW-1185">Reference proteome</keyword>
<evidence type="ECO:0000313" key="8">
    <source>
        <dbReference type="EMBL" id="RSX54547.1"/>
    </source>
</evidence>
<dbReference type="GO" id="GO:0022857">
    <property type="term" value="F:transmembrane transporter activity"/>
    <property type="evidence" value="ECO:0007669"/>
    <property type="project" value="InterPro"/>
</dbReference>
<dbReference type="InterPro" id="IPR052714">
    <property type="entry name" value="MFS_Exporter"/>
</dbReference>
<dbReference type="EMBL" id="QXGM01000003">
    <property type="protein sequence ID" value="RSX54547.1"/>
    <property type="molecule type" value="Genomic_DNA"/>
</dbReference>
<dbReference type="Gene3D" id="1.20.1250.20">
    <property type="entry name" value="MFS general substrate transporter like domains"/>
    <property type="match status" value="1"/>
</dbReference>
<organism evidence="8 9">
    <name type="scientific">Bifidobacterium dolichotidis</name>
    <dbReference type="NCBI Taxonomy" id="2306976"/>
    <lineage>
        <taxon>Bacteria</taxon>
        <taxon>Bacillati</taxon>
        <taxon>Actinomycetota</taxon>
        <taxon>Actinomycetes</taxon>
        <taxon>Bifidobacteriales</taxon>
        <taxon>Bifidobacteriaceae</taxon>
        <taxon>Bifidobacterium</taxon>
    </lineage>
</organism>
<dbReference type="CDD" id="cd17489">
    <property type="entry name" value="MFS_YfcJ_like"/>
    <property type="match status" value="1"/>
</dbReference>
<feature type="transmembrane region" description="Helical" evidence="6">
    <location>
        <begin position="354"/>
        <end position="380"/>
    </location>
</feature>
<dbReference type="PANTHER" id="PTHR23531:SF1">
    <property type="entry name" value="QUINOLENE RESISTANCE PROTEIN NORA"/>
    <property type="match status" value="1"/>
</dbReference>
<protein>
    <submittedName>
        <fullName evidence="8">Multidrug transport protein</fullName>
    </submittedName>
</protein>
<evidence type="ECO:0000259" key="7">
    <source>
        <dbReference type="PROSITE" id="PS50850"/>
    </source>
</evidence>
<evidence type="ECO:0000256" key="1">
    <source>
        <dbReference type="ARBA" id="ARBA00004651"/>
    </source>
</evidence>
<dbReference type="InterPro" id="IPR020846">
    <property type="entry name" value="MFS_dom"/>
</dbReference>
<feature type="transmembrane region" description="Helical" evidence="6">
    <location>
        <begin position="53"/>
        <end position="72"/>
    </location>
</feature>
<dbReference type="PANTHER" id="PTHR23531">
    <property type="entry name" value="QUINOLENE RESISTANCE PROTEIN NORA"/>
    <property type="match status" value="1"/>
</dbReference>
<evidence type="ECO:0000256" key="3">
    <source>
        <dbReference type="ARBA" id="ARBA00022989"/>
    </source>
</evidence>
<dbReference type="PROSITE" id="PS50850">
    <property type="entry name" value="MFS"/>
    <property type="match status" value="1"/>
</dbReference>
<proteinExistence type="predicted"/>
<feature type="transmembrane region" description="Helical" evidence="6">
    <location>
        <begin position="171"/>
        <end position="192"/>
    </location>
</feature>
<feature type="compositionally biased region" description="Low complexity" evidence="5">
    <location>
        <begin position="232"/>
        <end position="248"/>
    </location>
</feature>
<feature type="transmembrane region" description="Helical" evidence="6">
    <location>
        <begin position="418"/>
        <end position="437"/>
    </location>
</feature>
<feature type="transmembrane region" description="Helical" evidence="6">
    <location>
        <begin position="114"/>
        <end position="137"/>
    </location>
</feature>
<feature type="transmembrane region" description="Helical" evidence="6">
    <location>
        <begin position="392"/>
        <end position="412"/>
    </location>
</feature>
<dbReference type="Pfam" id="PF07690">
    <property type="entry name" value="MFS_1"/>
    <property type="match status" value="1"/>
</dbReference>
<feature type="transmembrane region" description="Helical" evidence="6">
    <location>
        <begin position="329"/>
        <end position="348"/>
    </location>
</feature>
<dbReference type="InterPro" id="IPR011701">
    <property type="entry name" value="MFS"/>
</dbReference>
<sequence>MKQQHKTPTAKQERLLTRDVLLILTATFCYMSAAMVGNPIIASFAGSMGASGVMMGLISAIMSAVALFCRPIAGNLADRTSKRILACSGAALFLISDAWYALAPNDVSLLLARIVNGIGFACISVCMATWLSMLLPLSRMGAGMGLYGTVNAISQAVGPGTGILVSRYFGYRISFAVAAVLCLGTVVAVLLVKDSGLPLALKKQRSAEPVLATQEVPDPVLDAEIAAPADASSDSRTSNTSTTQPATTTSHKSFRELFNHLFEVRVLPIAGIFMLFGLGYFANQSFLVNYCNALHLNASPSLFFLVYAFAVFILRIVMRNWFDTKSFRFFLVIGTFGTAAMLLALTFMQNDILLIVAAIMTAFSYGIMSSVTQAEAVVIAGKSRSGMANTTYYAAIDLSMCLGPMLGGVLFGSLPTRWLYPMFLLTLPLAWIIFLACHRRMAAARQEMLAKSVEAAVSQQ</sequence>
<dbReference type="AlphaFoldDB" id="A0A430FNZ3"/>
<accession>A0A430FNZ3</accession>
<comment type="subcellular location">
    <subcellularLocation>
        <location evidence="1">Cell membrane</location>
        <topology evidence="1">Multi-pass membrane protein</topology>
    </subcellularLocation>
</comment>
<evidence type="ECO:0000313" key="9">
    <source>
        <dbReference type="Proteomes" id="UP000287609"/>
    </source>
</evidence>
<comment type="caution">
    <text evidence="8">The sequence shown here is derived from an EMBL/GenBank/DDBJ whole genome shotgun (WGS) entry which is preliminary data.</text>
</comment>
<evidence type="ECO:0000256" key="4">
    <source>
        <dbReference type="ARBA" id="ARBA00023136"/>
    </source>
</evidence>
<keyword evidence="4 6" id="KW-0472">Membrane</keyword>
<evidence type="ECO:0000256" key="5">
    <source>
        <dbReference type="SAM" id="MobiDB-lite"/>
    </source>
</evidence>
<feature type="transmembrane region" description="Helical" evidence="6">
    <location>
        <begin position="294"/>
        <end position="317"/>
    </location>
</feature>
<dbReference type="RefSeq" id="WP_125963988.1">
    <property type="nucleotide sequence ID" value="NZ_QXGM01000003.1"/>
</dbReference>
<dbReference type="GO" id="GO:0005886">
    <property type="term" value="C:plasma membrane"/>
    <property type="evidence" value="ECO:0007669"/>
    <property type="project" value="UniProtKB-SubCell"/>
</dbReference>
<gene>
    <name evidence="8" type="ORF">D2E26_1347</name>
</gene>
<reference evidence="8 9" key="1">
    <citation type="submission" date="2018-09" db="EMBL/GenBank/DDBJ databases">
        <title>Characterization of the phylogenetic diversity of five novel species belonging to the genus Bifidobacterium.</title>
        <authorList>
            <person name="Lugli G.A."/>
            <person name="Duranti S."/>
            <person name="Milani C."/>
        </authorList>
    </citation>
    <scope>NUCLEOTIDE SEQUENCE [LARGE SCALE GENOMIC DNA]</scope>
    <source>
        <strain evidence="8 9">2036B</strain>
    </source>
</reference>
<dbReference type="Proteomes" id="UP000287609">
    <property type="component" value="Unassembled WGS sequence"/>
</dbReference>
<name>A0A430FNZ3_9BIFI</name>
<evidence type="ECO:0000256" key="2">
    <source>
        <dbReference type="ARBA" id="ARBA00022692"/>
    </source>
</evidence>
<feature type="transmembrane region" description="Helical" evidence="6">
    <location>
        <begin position="262"/>
        <end position="282"/>
    </location>
</feature>
<dbReference type="SUPFAM" id="SSF103473">
    <property type="entry name" value="MFS general substrate transporter"/>
    <property type="match status" value="1"/>
</dbReference>
<dbReference type="InterPro" id="IPR036259">
    <property type="entry name" value="MFS_trans_sf"/>
</dbReference>
<feature type="region of interest" description="Disordered" evidence="5">
    <location>
        <begin position="228"/>
        <end position="248"/>
    </location>
</feature>
<feature type="domain" description="Major facilitator superfamily (MFS) profile" evidence="7">
    <location>
        <begin position="18"/>
        <end position="440"/>
    </location>
</feature>